<accession>A0A1L9WJG9</accession>
<sequence>MGARKMEGRKIVLGSEHPDALISMWNLAHTWEAQDRKVDAIGLLQDCVDLFEEYLGPTRPNTIDAIVDLESLRQNIA</sequence>
<dbReference type="STRING" id="690307.A0A1L9WJG9"/>
<dbReference type="RefSeq" id="XP_020052628.1">
    <property type="nucleotide sequence ID" value="XM_020196853.1"/>
</dbReference>
<name>A0A1L9WJG9_ASPA1</name>
<dbReference type="InterPro" id="IPR011990">
    <property type="entry name" value="TPR-like_helical_dom_sf"/>
</dbReference>
<evidence type="ECO:0000313" key="2">
    <source>
        <dbReference type="Proteomes" id="UP000184546"/>
    </source>
</evidence>
<dbReference type="VEuPathDB" id="FungiDB:ASPACDRAFT_125851"/>
<gene>
    <name evidence="1" type="ORF">ASPACDRAFT_125851</name>
</gene>
<dbReference type="EMBL" id="KV878986">
    <property type="protein sequence ID" value="OJJ96288.1"/>
    <property type="molecule type" value="Genomic_DNA"/>
</dbReference>
<dbReference type="AlphaFoldDB" id="A0A1L9WJG9"/>
<dbReference type="Gene3D" id="1.25.40.10">
    <property type="entry name" value="Tetratricopeptide repeat domain"/>
    <property type="match status" value="1"/>
</dbReference>
<dbReference type="Proteomes" id="UP000184546">
    <property type="component" value="Unassembled WGS sequence"/>
</dbReference>
<organism evidence="1 2">
    <name type="scientific">Aspergillus aculeatus (strain ATCC 16872 / CBS 172.66 / WB 5094)</name>
    <dbReference type="NCBI Taxonomy" id="690307"/>
    <lineage>
        <taxon>Eukaryota</taxon>
        <taxon>Fungi</taxon>
        <taxon>Dikarya</taxon>
        <taxon>Ascomycota</taxon>
        <taxon>Pezizomycotina</taxon>
        <taxon>Eurotiomycetes</taxon>
        <taxon>Eurotiomycetidae</taxon>
        <taxon>Eurotiales</taxon>
        <taxon>Aspergillaceae</taxon>
        <taxon>Aspergillus</taxon>
        <taxon>Aspergillus subgen. Circumdati</taxon>
    </lineage>
</organism>
<dbReference type="GeneID" id="30970667"/>
<proteinExistence type="predicted"/>
<keyword evidence="2" id="KW-1185">Reference proteome</keyword>
<dbReference type="OrthoDB" id="5986190at2759"/>
<dbReference type="OMA" id="LTMMERC"/>
<reference evidence="2" key="1">
    <citation type="journal article" date="2017" name="Genome Biol.">
        <title>Comparative genomics reveals high biological diversity and specific adaptations in the industrially and medically important fungal genus Aspergillus.</title>
        <authorList>
            <person name="de Vries R.P."/>
            <person name="Riley R."/>
            <person name="Wiebenga A."/>
            <person name="Aguilar-Osorio G."/>
            <person name="Amillis S."/>
            <person name="Uchima C.A."/>
            <person name="Anderluh G."/>
            <person name="Asadollahi M."/>
            <person name="Askin M."/>
            <person name="Barry K."/>
            <person name="Battaglia E."/>
            <person name="Bayram O."/>
            <person name="Benocci T."/>
            <person name="Braus-Stromeyer S.A."/>
            <person name="Caldana C."/>
            <person name="Canovas D."/>
            <person name="Cerqueira G.C."/>
            <person name="Chen F."/>
            <person name="Chen W."/>
            <person name="Choi C."/>
            <person name="Clum A."/>
            <person name="Dos Santos R.A."/>
            <person name="Damasio A.R."/>
            <person name="Diallinas G."/>
            <person name="Emri T."/>
            <person name="Fekete E."/>
            <person name="Flipphi M."/>
            <person name="Freyberg S."/>
            <person name="Gallo A."/>
            <person name="Gournas C."/>
            <person name="Habgood R."/>
            <person name="Hainaut M."/>
            <person name="Harispe M.L."/>
            <person name="Henrissat B."/>
            <person name="Hilden K.S."/>
            <person name="Hope R."/>
            <person name="Hossain A."/>
            <person name="Karabika E."/>
            <person name="Karaffa L."/>
            <person name="Karanyi Z."/>
            <person name="Krasevec N."/>
            <person name="Kuo A."/>
            <person name="Kusch H."/>
            <person name="LaButti K."/>
            <person name="Lagendijk E.L."/>
            <person name="Lapidus A."/>
            <person name="Levasseur A."/>
            <person name="Lindquist E."/>
            <person name="Lipzen A."/>
            <person name="Logrieco A.F."/>
            <person name="MacCabe A."/>
            <person name="Maekelae M.R."/>
            <person name="Malavazi I."/>
            <person name="Melin P."/>
            <person name="Meyer V."/>
            <person name="Mielnichuk N."/>
            <person name="Miskei M."/>
            <person name="Molnar A.P."/>
            <person name="Mule G."/>
            <person name="Ngan C.Y."/>
            <person name="Orejas M."/>
            <person name="Orosz E."/>
            <person name="Ouedraogo J.P."/>
            <person name="Overkamp K.M."/>
            <person name="Park H.-S."/>
            <person name="Perrone G."/>
            <person name="Piumi F."/>
            <person name="Punt P.J."/>
            <person name="Ram A.F."/>
            <person name="Ramon A."/>
            <person name="Rauscher S."/>
            <person name="Record E."/>
            <person name="Riano-Pachon D.M."/>
            <person name="Robert V."/>
            <person name="Roehrig J."/>
            <person name="Ruller R."/>
            <person name="Salamov A."/>
            <person name="Salih N.S."/>
            <person name="Samson R.A."/>
            <person name="Sandor E."/>
            <person name="Sanguinetti M."/>
            <person name="Schuetze T."/>
            <person name="Sepcic K."/>
            <person name="Shelest E."/>
            <person name="Sherlock G."/>
            <person name="Sophianopoulou V."/>
            <person name="Squina F.M."/>
            <person name="Sun H."/>
            <person name="Susca A."/>
            <person name="Todd R.B."/>
            <person name="Tsang A."/>
            <person name="Unkles S.E."/>
            <person name="van de Wiele N."/>
            <person name="van Rossen-Uffink D."/>
            <person name="Oliveira J.V."/>
            <person name="Vesth T.C."/>
            <person name="Visser J."/>
            <person name="Yu J.-H."/>
            <person name="Zhou M."/>
            <person name="Andersen M.R."/>
            <person name="Archer D.B."/>
            <person name="Baker S.E."/>
            <person name="Benoit I."/>
            <person name="Brakhage A.A."/>
            <person name="Braus G.H."/>
            <person name="Fischer R."/>
            <person name="Frisvad J.C."/>
            <person name="Goldman G.H."/>
            <person name="Houbraken J."/>
            <person name="Oakley B."/>
            <person name="Pocsi I."/>
            <person name="Scazzocchio C."/>
            <person name="Seiboth B."/>
            <person name="vanKuyk P.A."/>
            <person name="Wortman J."/>
            <person name="Dyer P.S."/>
            <person name="Grigoriev I.V."/>
        </authorList>
    </citation>
    <scope>NUCLEOTIDE SEQUENCE [LARGE SCALE GENOMIC DNA]</scope>
    <source>
        <strain evidence="2">ATCC 16872 / CBS 172.66 / WB 5094</strain>
    </source>
</reference>
<evidence type="ECO:0000313" key="1">
    <source>
        <dbReference type="EMBL" id="OJJ96288.1"/>
    </source>
</evidence>
<protein>
    <submittedName>
        <fullName evidence="1">Uncharacterized protein</fullName>
    </submittedName>
</protein>